<evidence type="ECO:0000259" key="16">
    <source>
        <dbReference type="PROSITE" id="PS50011"/>
    </source>
</evidence>
<evidence type="ECO:0000256" key="1">
    <source>
        <dbReference type="ARBA" id="ARBA00004167"/>
    </source>
</evidence>
<feature type="transmembrane region" description="Helical" evidence="15">
    <location>
        <begin position="398"/>
        <end position="423"/>
    </location>
</feature>
<evidence type="ECO:0000256" key="12">
    <source>
        <dbReference type="ARBA" id="ARBA00023136"/>
    </source>
</evidence>
<dbReference type="GO" id="GO:0005886">
    <property type="term" value="C:plasma membrane"/>
    <property type="evidence" value="ECO:0007669"/>
    <property type="project" value="UniProtKB-SubCell"/>
</dbReference>
<dbReference type="AlphaFoldDB" id="A0ABD1N506"/>
<keyword evidence="5" id="KW-0433">Leucine-rich repeat</keyword>
<keyword evidence="18" id="KW-1185">Reference proteome</keyword>
<dbReference type="Pfam" id="PF13855">
    <property type="entry name" value="LRR_8"/>
    <property type="match status" value="1"/>
</dbReference>
<keyword evidence="13" id="KW-0675">Receptor</keyword>
<dbReference type="PANTHER" id="PTHR48003">
    <property type="entry name" value="OS07G0626500 PROTEIN"/>
    <property type="match status" value="1"/>
</dbReference>
<dbReference type="InterPro" id="IPR000719">
    <property type="entry name" value="Prot_kinase_dom"/>
</dbReference>
<dbReference type="SUPFAM" id="SSF56112">
    <property type="entry name" value="Protein kinase-like (PK-like)"/>
    <property type="match status" value="1"/>
</dbReference>
<dbReference type="SUPFAM" id="SSF52047">
    <property type="entry name" value="RNI-like"/>
    <property type="match status" value="1"/>
</dbReference>
<protein>
    <recommendedName>
        <fullName evidence="16">Protein kinase domain-containing protein</fullName>
    </recommendedName>
</protein>
<keyword evidence="6 15" id="KW-0812">Transmembrane</keyword>
<evidence type="ECO:0000256" key="10">
    <source>
        <dbReference type="ARBA" id="ARBA00022840"/>
    </source>
</evidence>
<accession>A0ABD1N506</accession>
<dbReference type="Proteomes" id="UP001603857">
    <property type="component" value="Unassembled WGS sequence"/>
</dbReference>
<evidence type="ECO:0000256" key="14">
    <source>
        <dbReference type="ARBA" id="ARBA00023180"/>
    </source>
</evidence>
<dbReference type="SMART" id="SM00219">
    <property type="entry name" value="TyrKc"/>
    <property type="match status" value="1"/>
</dbReference>
<keyword evidence="4" id="KW-0597">Phosphoprotein</keyword>
<dbReference type="FunFam" id="3.80.10.10:FF:000383">
    <property type="entry name" value="Leucine-rich repeat receptor protein kinase EMS1"/>
    <property type="match status" value="1"/>
</dbReference>
<evidence type="ECO:0000256" key="6">
    <source>
        <dbReference type="ARBA" id="ARBA00022692"/>
    </source>
</evidence>
<dbReference type="InterPro" id="IPR020635">
    <property type="entry name" value="Tyr_kinase_cat_dom"/>
</dbReference>
<evidence type="ECO:0000256" key="5">
    <source>
        <dbReference type="ARBA" id="ARBA00022614"/>
    </source>
</evidence>
<dbReference type="SUPFAM" id="SSF52058">
    <property type="entry name" value="L domain-like"/>
    <property type="match status" value="1"/>
</dbReference>
<keyword evidence="9" id="KW-0547">Nucleotide-binding</keyword>
<keyword evidence="7" id="KW-0732">Signal</keyword>
<keyword evidence="10" id="KW-0067">ATP-binding</keyword>
<comment type="caution">
    <text evidence="17">The sequence shown here is derived from an EMBL/GenBank/DDBJ whole genome shotgun (WGS) entry which is preliminary data.</text>
</comment>
<dbReference type="PROSITE" id="PS50011">
    <property type="entry name" value="PROTEIN_KINASE_DOM"/>
    <property type="match status" value="1"/>
</dbReference>
<dbReference type="Pfam" id="PF00560">
    <property type="entry name" value="LRR_1"/>
    <property type="match status" value="2"/>
</dbReference>
<dbReference type="GO" id="GO:0005524">
    <property type="term" value="F:ATP binding"/>
    <property type="evidence" value="ECO:0007669"/>
    <property type="project" value="UniProtKB-KW"/>
</dbReference>
<reference evidence="17 18" key="1">
    <citation type="submission" date="2024-08" db="EMBL/GenBank/DDBJ databases">
        <title>Insights into the chromosomal genome structure of Flemingia macrophylla.</title>
        <authorList>
            <person name="Ding Y."/>
            <person name="Zhao Y."/>
            <person name="Bi W."/>
            <person name="Wu M."/>
            <person name="Zhao G."/>
            <person name="Gong Y."/>
            <person name="Li W."/>
            <person name="Zhang P."/>
        </authorList>
    </citation>
    <scope>NUCLEOTIDE SEQUENCE [LARGE SCALE GENOMIC DNA]</scope>
    <source>
        <strain evidence="17">DYQJB</strain>
        <tissue evidence="17">Leaf</tissue>
    </source>
</reference>
<keyword evidence="14" id="KW-0325">Glycoprotein</keyword>
<dbReference type="InterPro" id="IPR001611">
    <property type="entry name" value="Leu-rich_rpt"/>
</dbReference>
<keyword evidence="8" id="KW-0677">Repeat</keyword>
<dbReference type="InterPro" id="IPR053059">
    <property type="entry name" value="Inactive_SerThr-Kinase_ABA"/>
</dbReference>
<comment type="subcellular location">
    <subcellularLocation>
        <location evidence="2">Cell membrane</location>
    </subcellularLocation>
    <subcellularLocation>
        <location evidence="1">Membrane</location>
        <topology evidence="1">Single-pass membrane protein</topology>
    </subcellularLocation>
</comment>
<evidence type="ECO:0000256" key="11">
    <source>
        <dbReference type="ARBA" id="ARBA00022989"/>
    </source>
</evidence>
<evidence type="ECO:0000256" key="3">
    <source>
        <dbReference type="ARBA" id="ARBA00022475"/>
    </source>
</evidence>
<keyword evidence="11 15" id="KW-1133">Transmembrane helix</keyword>
<sequence>MEIGKLTSLQNLSLAGNNFSGPIPDFISGMTSIQSLDLSLNSFSGQLPASLTKLTNLVLLNLSHNGFTGEIPKGVELIFSLEKLDLQGNMFDGFVPSGPLKGDSSVLSELYLSGNNLSGPVSIITSTTLHALNLSWNEFIGELLLLTGSCVVLDLSNNKLEGNLTRMMKWENIEFLDLSRNHLTGSIPEITPQFLRLDYLNLSNNFLSRSLPRVLTQYTKLKMLDVSSNQLDGKFLVDLLTMPTLQELHLENNMISGNINLSSFSLRPSDIQILELSYNQFNGYFPVEFGSLTGLKMLNVVGNNFSGSLPTTIANMSSLYSLDISENHFTGPLPINMPKELKIFNASNNDLSGLVPENLRKFPTSFFYPGNDRMNFPNGPFRSTNKPNENNRKPIVKVITIVSCVVVVLFVLVLLAVLFIYYIRISRSPSEYATAKYMSEYTEPQTTGPGYEKHSGGAMVVSAEDPVTSQKGSSTEIISLDENRAALMGFSLSKKSHFSSPGSSDSVFVGNHASLYVRSPDKLIGELYFLDDAMTLTPEELFNAPAEVLGKSCHGTSYKATLENDFSLRVKWLREGLEKQRKEFSKVAKIFANIKHPNVVGLRGYYWGPTQHEKLILSDYISPGSLASFLYDQPGREGPPLTWALRLKLAVDVARGLNYLHFDRVVPHGNLKATNMLLDTGDLNACVSDYCLHKLVTQAGTFEQILDVGISGYRAPELVASKKPMPSFR</sequence>
<gene>
    <name evidence="17" type="ORF">Fmac_004477</name>
</gene>
<evidence type="ECO:0000313" key="17">
    <source>
        <dbReference type="EMBL" id="KAL2343192.1"/>
    </source>
</evidence>
<evidence type="ECO:0000256" key="15">
    <source>
        <dbReference type="SAM" id="Phobius"/>
    </source>
</evidence>
<dbReference type="Gene3D" id="3.80.10.10">
    <property type="entry name" value="Ribonuclease Inhibitor"/>
    <property type="match status" value="1"/>
</dbReference>
<dbReference type="Pfam" id="PF13516">
    <property type="entry name" value="LRR_6"/>
    <property type="match status" value="1"/>
</dbReference>
<dbReference type="PANTHER" id="PTHR48003:SF4">
    <property type="entry name" value="LRR RECEPTOR-LIKE SERINE_THREONINE-PROTEIN KINASE GHR1"/>
    <property type="match status" value="1"/>
</dbReference>
<dbReference type="FunFam" id="3.80.10.10:FF:000041">
    <property type="entry name" value="LRR receptor-like serine/threonine-protein kinase ERECTA"/>
    <property type="match status" value="2"/>
</dbReference>
<name>A0ABD1N506_9FABA</name>
<evidence type="ECO:0000256" key="7">
    <source>
        <dbReference type="ARBA" id="ARBA00022729"/>
    </source>
</evidence>
<evidence type="ECO:0000313" key="18">
    <source>
        <dbReference type="Proteomes" id="UP001603857"/>
    </source>
</evidence>
<organism evidence="17 18">
    <name type="scientific">Flemingia macrophylla</name>
    <dbReference type="NCBI Taxonomy" id="520843"/>
    <lineage>
        <taxon>Eukaryota</taxon>
        <taxon>Viridiplantae</taxon>
        <taxon>Streptophyta</taxon>
        <taxon>Embryophyta</taxon>
        <taxon>Tracheophyta</taxon>
        <taxon>Spermatophyta</taxon>
        <taxon>Magnoliopsida</taxon>
        <taxon>eudicotyledons</taxon>
        <taxon>Gunneridae</taxon>
        <taxon>Pentapetalae</taxon>
        <taxon>rosids</taxon>
        <taxon>fabids</taxon>
        <taxon>Fabales</taxon>
        <taxon>Fabaceae</taxon>
        <taxon>Papilionoideae</taxon>
        <taxon>50 kb inversion clade</taxon>
        <taxon>NPAAA clade</taxon>
        <taxon>indigoferoid/millettioid clade</taxon>
        <taxon>Phaseoleae</taxon>
        <taxon>Flemingia</taxon>
    </lineage>
</organism>
<evidence type="ECO:0000256" key="8">
    <source>
        <dbReference type="ARBA" id="ARBA00022737"/>
    </source>
</evidence>
<dbReference type="InterPro" id="IPR011009">
    <property type="entry name" value="Kinase-like_dom_sf"/>
</dbReference>
<dbReference type="Gene3D" id="1.10.510.10">
    <property type="entry name" value="Transferase(Phosphotransferase) domain 1"/>
    <property type="match status" value="1"/>
</dbReference>
<dbReference type="Pfam" id="PF07714">
    <property type="entry name" value="PK_Tyr_Ser-Thr"/>
    <property type="match status" value="1"/>
</dbReference>
<keyword evidence="3" id="KW-1003">Cell membrane</keyword>
<dbReference type="InterPro" id="IPR001245">
    <property type="entry name" value="Ser-Thr/Tyr_kinase_cat_dom"/>
</dbReference>
<evidence type="ECO:0000256" key="2">
    <source>
        <dbReference type="ARBA" id="ARBA00004236"/>
    </source>
</evidence>
<proteinExistence type="predicted"/>
<feature type="domain" description="Protein kinase" evidence="16">
    <location>
        <begin position="543"/>
        <end position="729"/>
    </location>
</feature>
<evidence type="ECO:0000256" key="13">
    <source>
        <dbReference type="ARBA" id="ARBA00023170"/>
    </source>
</evidence>
<dbReference type="InterPro" id="IPR032675">
    <property type="entry name" value="LRR_dom_sf"/>
</dbReference>
<dbReference type="FunFam" id="3.30.200.20:FF:000486">
    <property type="entry name" value="Leucine-rich repeat receptor-like protein kinase"/>
    <property type="match status" value="1"/>
</dbReference>
<evidence type="ECO:0000256" key="4">
    <source>
        <dbReference type="ARBA" id="ARBA00022553"/>
    </source>
</evidence>
<evidence type="ECO:0000256" key="9">
    <source>
        <dbReference type="ARBA" id="ARBA00022741"/>
    </source>
</evidence>
<dbReference type="EMBL" id="JBGMDY010000002">
    <property type="protein sequence ID" value="KAL2343192.1"/>
    <property type="molecule type" value="Genomic_DNA"/>
</dbReference>
<keyword evidence="12 15" id="KW-0472">Membrane</keyword>